<evidence type="ECO:0000256" key="2">
    <source>
        <dbReference type="ARBA" id="ARBA00022801"/>
    </source>
</evidence>
<dbReference type="InterPro" id="IPR050474">
    <property type="entry name" value="Hel308_SKI2-like"/>
</dbReference>
<dbReference type="GO" id="GO:0000712">
    <property type="term" value="P:resolution of meiotic recombination intermediates"/>
    <property type="evidence" value="ECO:0007669"/>
    <property type="project" value="TreeGrafter"/>
</dbReference>
<dbReference type="SUPFAM" id="SSF52540">
    <property type="entry name" value="P-loop containing nucleoside triphosphate hydrolases"/>
    <property type="match status" value="1"/>
</dbReference>
<name>A0A9W8PC99_9AGAR</name>
<evidence type="ECO:0000313" key="6">
    <source>
        <dbReference type="Proteomes" id="UP001142393"/>
    </source>
</evidence>
<dbReference type="EMBL" id="JANVFU010000001">
    <property type="protein sequence ID" value="KAJ3751242.1"/>
    <property type="molecule type" value="Genomic_DNA"/>
</dbReference>
<dbReference type="GO" id="GO:0005634">
    <property type="term" value="C:nucleus"/>
    <property type="evidence" value="ECO:0007669"/>
    <property type="project" value="TreeGrafter"/>
</dbReference>
<accession>A0A9W8PC99</accession>
<gene>
    <name evidence="5" type="ORF">DFH05DRAFT_1376863</name>
</gene>
<keyword evidence="1" id="KW-0547">Nucleotide-binding</keyword>
<dbReference type="GO" id="GO:0016787">
    <property type="term" value="F:hydrolase activity"/>
    <property type="evidence" value="ECO:0007669"/>
    <property type="project" value="UniProtKB-KW"/>
</dbReference>
<feature type="non-terminal residue" evidence="5">
    <location>
        <position position="105"/>
    </location>
</feature>
<reference evidence="5 6" key="1">
    <citation type="journal article" date="2023" name="Proc. Natl. Acad. Sci. U.S.A.">
        <title>A global phylogenomic analysis of the shiitake genus Lentinula.</title>
        <authorList>
            <person name="Sierra-Patev S."/>
            <person name="Min B."/>
            <person name="Naranjo-Ortiz M."/>
            <person name="Looney B."/>
            <person name="Konkel Z."/>
            <person name="Slot J.C."/>
            <person name="Sakamoto Y."/>
            <person name="Steenwyk J.L."/>
            <person name="Rokas A."/>
            <person name="Carro J."/>
            <person name="Camarero S."/>
            <person name="Ferreira P."/>
            <person name="Molpeceres G."/>
            <person name="Ruiz-Duenas F.J."/>
            <person name="Serrano A."/>
            <person name="Henrissat B."/>
            <person name="Drula E."/>
            <person name="Hughes K.W."/>
            <person name="Mata J.L."/>
            <person name="Ishikawa N.K."/>
            <person name="Vargas-Isla R."/>
            <person name="Ushijima S."/>
            <person name="Smith C.A."/>
            <person name="Donoghue J."/>
            <person name="Ahrendt S."/>
            <person name="Andreopoulos W."/>
            <person name="He G."/>
            <person name="LaButti K."/>
            <person name="Lipzen A."/>
            <person name="Ng V."/>
            <person name="Riley R."/>
            <person name="Sandor L."/>
            <person name="Barry K."/>
            <person name="Martinez A.T."/>
            <person name="Xiao Y."/>
            <person name="Gibbons J.G."/>
            <person name="Terashima K."/>
            <person name="Grigoriev I.V."/>
            <person name="Hibbett D."/>
        </authorList>
    </citation>
    <scope>NUCLEOTIDE SEQUENCE [LARGE SCALE GENOMIC DNA]</scope>
    <source>
        <strain evidence="5 6">TFB7810</strain>
    </source>
</reference>
<keyword evidence="3" id="KW-0347">Helicase</keyword>
<dbReference type="GO" id="GO:0005524">
    <property type="term" value="F:ATP binding"/>
    <property type="evidence" value="ECO:0007669"/>
    <property type="project" value="UniProtKB-KW"/>
</dbReference>
<evidence type="ECO:0000256" key="1">
    <source>
        <dbReference type="ARBA" id="ARBA00022741"/>
    </source>
</evidence>
<sequence length="105" mass="12039">PCALQTQFIGITEKKAIKRYMLSNEIVYEKILDQLEGTRNQTLVFVHSRKETAKTARWIRDRAMEKEQLAAFVQPNSAVREILLTESQSISDPTLKDLLPFGIAF</sequence>
<dbReference type="InterPro" id="IPR027417">
    <property type="entry name" value="P-loop_NTPase"/>
</dbReference>
<feature type="non-terminal residue" evidence="5">
    <location>
        <position position="1"/>
    </location>
</feature>
<dbReference type="GO" id="GO:0003678">
    <property type="term" value="F:DNA helicase activity"/>
    <property type="evidence" value="ECO:0007669"/>
    <property type="project" value="TreeGrafter"/>
</dbReference>
<evidence type="ECO:0000256" key="4">
    <source>
        <dbReference type="ARBA" id="ARBA00022840"/>
    </source>
</evidence>
<dbReference type="PANTHER" id="PTHR47961">
    <property type="entry name" value="DNA POLYMERASE THETA, PUTATIVE (AFU_ORTHOLOGUE AFUA_1G05260)-RELATED"/>
    <property type="match status" value="1"/>
</dbReference>
<dbReference type="PANTHER" id="PTHR47961:SF4">
    <property type="entry name" value="ACTIVATING SIGNAL COINTEGRATOR 1 COMPLEX SUBUNIT 3"/>
    <property type="match status" value="1"/>
</dbReference>
<protein>
    <submittedName>
        <fullName evidence="5">Uncharacterized protein</fullName>
    </submittedName>
</protein>
<evidence type="ECO:0000313" key="5">
    <source>
        <dbReference type="EMBL" id="KAJ3751242.1"/>
    </source>
</evidence>
<keyword evidence="2" id="KW-0378">Hydrolase</keyword>
<dbReference type="Proteomes" id="UP001142393">
    <property type="component" value="Unassembled WGS sequence"/>
</dbReference>
<keyword evidence="6" id="KW-1185">Reference proteome</keyword>
<dbReference type="AlphaFoldDB" id="A0A9W8PC99"/>
<evidence type="ECO:0000256" key="3">
    <source>
        <dbReference type="ARBA" id="ARBA00022806"/>
    </source>
</evidence>
<proteinExistence type="predicted"/>
<dbReference type="Gene3D" id="3.40.50.300">
    <property type="entry name" value="P-loop containing nucleotide triphosphate hydrolases"/>
    <property type="match status" value="1"/>
</dbReference>
<comment type="caution">
    <text evidence="5">The sequence shown here is derived from an EMBL/GenBank/DDBJ whole genome shotgun (WGS) entry which is preliminary data.</text>
</comment>
<keyword evidence="4" id="KW-0067">ATP-binding</keyword>
<organism evidence="5 6">
    <name type="scientific">Lentinula detonsa</name>
    <dbReference type="NCBI Taxonomy" id="2804962"/>
    <lineage>
        <taxon>Eukaryota</taxon>
        <taxon>Fungi</taxon>
        <taxon>Dikarya</taxon>
        <taxon>Basidiomycota</taxon>
        <taxon>Agaricomycotina</taxon>
        <taxon>Agaricomycetes</taxon>
        <taxon>Agaricomycetidae</taxon>
        <taxon>Agaricales</taxon>
        <taxon>Marasmiineae</taxon>
        <taxon>Omphalotaceae</taxon>
        <taxon>Lentinula</taxon>
    </lineage>
</organism>